<dbReference type="Proteomes" id="UP000584642">
    <property type="component" value="Unassembled WGS sequence"/>
</dbReference>
<dbReference type="PANTHER" id="PTHR44809:SF1">
    <property type="entry name" value="PROTEIN O-MANNOSYL-TRANSFERASE TMTC1"/>
    <property type="match status" value="1"/>
</dbReference>
<dbReference type="SUPFAM" id="SSF48452">
    <property type="entry name" value="TPR-like"/>
    <property type="match status" value="3"/>
</dbReference>
<dbReference type="EMBL" id="JABFDB010000019">
    <property type="protein sequence ID" value="NYZ22444.1"/>
    <property type="molecule type" value="Genomic_DNA"/>
</dbReference>
<dbReference type="InterPro" id="IPR011990">
    <property type="entry name" value="TPR-like_helical_dom_sf"/>
</dbReference>
<keyword evidence="1" id="KW-0802">TPR repeat</keyword>
<feature type="repeat" description="TPR" evidence="1">
    <location>
        <begin position="110"/>
        <end position="143"/>
    </location>
</feature>
<dbReference type="InterPro" id="IPR019734">
    <property type="entry name" value="TPR_rpt"/>
</dbReference>
<organism evidence="2 3">
    <name type="scientific">Azospirillum oleiclasticum</name>
    <dbReference type="NCBI Taxonomy" id="2735135"/>
    <lineage>
        <taxon>Bacteria</taxon>
        <taxon>Pseudomonadati</taxon>
        <taxon>Pseudomonadota</taxon>
        <taxon>Alphaproteobacteria</taxon>
        <taxon>Rhodospirillales</taxon>
        <taxon>Azospirillaceae</taxon>
        <taxon>Azospirillum</taxon>
    </lineage>
</organism>
<reference evidence="2 3" key="1">
    <citation type="submission" date="2020-05" db="EMBL/GenBank/DDBJ databases">
        <title>Azospirillum oleiclasticum sp. nov, a nitrogen-fixing and heavy crude oil-emulsifying bacterium isolated from the crude oil of Yumen Oilfield.</title>
        <authorList>
            <person name="Wu D."/>
            <person name="Cai M."/>
            <person name="Zhang X."/>
        </authorList>
    </citation>
    <scope>NUCLEOTIDE SEQUENCE [LARGE SCALE GENOMIC DNA]</scope>
    <source>
        <strain evidence="2 3">ROY-1-1-2</strain>
    </source>
</reference>
<evidence type="ECO:0000313" key="3">
    <source>
        <dbReference type="Proteomes" id="UP000584642"/>
    </source>
</evidence>
<gene>
    <name evidence="2" type="ORF">HND93_22275</name>
</gene>
<dbReference type="SMART" id="SM00028">
    <property type="entry name" value="TPR"/>
    <property type="match status" value="8"/>
</dbReference>
<accession>A0ABX2THF0</accession>
<dbReference type="Gene3D" id="3.40.50.2000">
    <property type="entry name" value="Glycogen Phosphorylase B"/>
    <property type="match status" value="1"/>
</dbReference>
<dbReference type="Pfam" id="PF13432">
    <property type="entry name" value="TPR_16"/>
    <property type="match status" value="3"/>
</dbReference>
<name>A0ABX2THF0_9PROT</name>
<keyword evidence="3" id="KW-1185">Reference proteome</keyword>
<evidence type="ECO:0000256" key="1">
    <source>
        <dbReference type="PROSITE-ProRule" id="PRU00339"/>
    </source>
</evidence>
<dbReference type="SUPFAM" id="SSF53756">
    <property type="entry name" value="UDP-Glycosyltransferase/glycogen phosphorylase"/>
    <property type="match status" value="1"/>
</dbReference>
<feature type="repeat" description="TPR" evidence="1">
    <location>
        <begin position="178"/>
        <end position="211"/>
    </location>
</feature>
<protein>
    <submittedName>
        <fullName evidence="2">Tetratricopeptide repeat protein</fullName>
    </submittedName>
</protein>
<proteinExistence type="predicted"/>
<dbReference type="PANTHER" id="PTHR44809">
    <property type="match status" value="1"/>
</dbReference>
<dbReference type="PROSITE" id="PS50005">
    <property type="entry name" value="TPR"/>
    <property type="match status" value="4"/>
</dbReference>
<evidence type="ECO:0000313" key="2">
    <source>
        <dbReference type="EMBL" id="NYZ22444.1"/>
    </source>
</evidence>
<dbReference type="Pfam" id="PF13424">
    <property type="entry name" value="TPR_12"/>
    <property type="match status" value="1"/>
</dbReference>
<feature type="repeat" description="TPR" evidence="1">
    <location>
        <begin position="309"/>
        <end position="342"/>
    </location>
</feature>
<feature type="repeat" description="TPR" evidence="1">
    <location>
        <begin position="241"/>
        <end position="274"/>
    </location>
</feature>
<sequence>MVPAGVVPAEALPRAVALHEAGRLADADALYAAILDADPRNADALHLRGLIACQTGRFEVAADLIGRAIRAGGRVADHHANHAYALQALGRWAEAEAAARRALRLNPALPEAANTLGNALTLQGRHEEALRAYREALRRRPGYAEAEGNLGIALQALGRAVEAEPHLRRALAASPGMAEAELALGNALLALQRADEAVPLLRDAVRRRPAHAPAWAALARTGGARTVERWRRALALAPADAEAWNAAGLAFQAQDRLADAGRAFVRALATEPGTIDALTNLGSLRRLQARPAEAADLQRAALARRPRDATARTNLALALQDQGAEAEAESQFTRALKDDPTQALARFNRGVLRLMQGRLEEGWADYDARFESSQLFAPRRIALPPWAGDDLTGRRILVWREQGLGDELMFSSCYPDLIARAGGVVLECDRRLVPLFARSFPGTIVRAPTADPRDADVQAPAGSLPRHLRPRIAAFRRAGGWLIPDPDRVRPLRARVAALGPGLKVGIAWTSRRADTARRAAYTSLDEWAPLFGLAGIQLVSLQYDGRDDDVVAAERRSGVRIHRIADLDLMNDLDGAAALTSTLDLVLTVASSVGEMAGALGVPTWRLGGRDWTQLGTPARPWFPAQRVIRPVAGTGMAGAVARAAALLESLTR</sequence>
<dbReference type="InterPro" id="IPR052943">
    <property type="entry name" value="TMTC_O-mannosyl-trnsfr"/>
</dbReference>
<comment type="caution">
    <text evidence="2">The sequence shown here is derived from an EMBL/GenBank/DDBJ whole genome shotgun (WGS) entry which is preliminary data.</text>
</comment>
<dbReference type="Gene3D" id="1.25.40.10">
    <property type="entry name" value="Tetratricopeptide repeat domain"/>
    <property type="match status" value="4"/>
</dbReference>